<evidence type="ECO:0000256" key="1">
    <source>
        <dbReference type="SAM" id="Phobius"/>
    </source>
</evidence>
<sequence>MKKQNHEPMATIEQHLKDILKDKTPLIVTQIEKEIISTIKYKTELANKNNITRTNAYLSFYLEYPEIHWAFLAHMVSRNGGYNMTDLKSSIHSSVLSPTQQVSLFQFLERANSLIFHDAYPQLLLYKKSIEDNISYFHLLPLFSVSTFMTPIWTFFFRNKLSSTLLTFALITNEQQYVEKHLMTLNHTKQAIFKNYMYMIQEVMGFTHVIFPYKKYTFLRKYSLSGIEVHNFQSVQTRINIGKKLYHILFSKQAYSSILDFANKHVHTGSRSDYWPHEYTSNQNQSKIFSPSLILSWENVKHHSPTYHDWFTNYSKVKYWRDKVKADFQDITKDVKRDLTLMKSIDKVQKMIN</sequence>
<proteinExistence type="predicted"/>
<dbReference type="Pfam" id="PF10720">
    <property type="entry name" value="DUF2515"/>
    <property type="match status" value="1"/>
</dbReference>
<dbReference type="Proteomes" id="UP001526147">
    <property type="component" value="Unassembled WGS sequence"/>
</dbReference>
<gene>
    <name evidence="2" type="ORF">OIH86_22755</name>
</gene>
<evidence type="ECO:0000313" key="3">
    <source>
        <dbReference type="Proteomes" id="UP001526147"/>
    </source>
</evidence>
<reference evidence="2 3" key="1">
    <citation type="submission" date="2022-10" db="EMBL/GenBank/DDBJ databases">
        <title>Draft genome assembly of moderately radiation resistant bacterium Metabacillus halosaccharovorans.</title>
        <authorList>
            <person name="Pal S."/>
            <person name="Gopinathan A."/>
        </authorList>
    </citation>
    <scope>NUCLEOTIDE SEQUENCE [LARGE SCALE GENOMIC DNA]</scope>
    <source>
        <strain evidence="2 3">VITHBRA001</strain>
    </source>
</reference>
<dbReference type="EMBL" id="JAOYEY010000050">
    <property type="protein sequence ID" value="MCV9888476.1"/>
    <property type="molecule type" value="Genomic_DNA"/>
</dbReference>
<dbReference type="InterPro" id="IPR019658">
    <property type="entry name" value="DUF2515"/>
</dbReference>
<feature type="transmembrane region" description="Helical" evidence="1">
    <location>
        <begin position="136"/>
        <end position="156"/>
    </location>
</feature>
<keyword evidence="1" id="KW-0472">Membrane</keyword>
<dbReference type="RefSeq" id="WP_264144559.1">
    <property type="nucleotide sequence ID" value="NZ_JAOYEY010000050.1"/>
</dbReference>
<accession>A0ABT3DN42</accession>
<evidence type="ECO:0000313" key="2">
    <source>
        <dbReference type="EMBL" id="MCV9888476.1"/>
    </source>
</evidence>
<keyword evidence="3" id="KW-1185">Reference proteome</keyword>
<keyword evidence="1" id="KW-1133">Transmembrane helix</keyword>
<protein>
    <submittedName>
        <fullName evidence="2">DUF2515 domain-containing protein</fullName>
    </submittedName>
</protein>
<comment type="caution">
    <text evidence="2">The sequence shown here is derived from an EMBL/GenBank/DDBJ whole genome shotgun (WGS) entry which is preliminary data.</text>
</comment>
<name>A0ABT3DN42_9BACI</name>
<keyword evidence="1" id="KW-0812">Transmembrane</keyword>
<organism evidence="2 3">
    <name type="scientific">Metabacillus halosaccharovorans</name>
    <dbReference type="NCBI Taxonomy" id="930124"/>
    <lineage>
        <taxon>Bacteria</taxon>
        <taxon>Bacillati</taxon>
        <taxon>Bacillota</taxon>
        <taxon>Bacilli</taxon>
        <taxon>Bacillales</taxon>
        <taxon>Bacillaceae</taxon>
        <taxon>Metabacillus</taxon>
    </lineage>
</organism>